<dbReference type="EMBL" id="VSRR010000043">
    <property type="protein sequence ID" value="MPC08763.1"/>
    <property type="molecule type" value="Genomic_DNA"/>
</dbReference>
<comment type="caution">
    <text evidence="1">The sequence shown here is derived from an EMBL/GenBank/DDBJ whole genome shotgun (WGS) entry which is preliminary data.</text>
</comment>
<proteinExistence type="predicted"/>
<evidence type="ECO:0000313" key="1">
    <source>
        <dbReference type="EMBL" id="MPC08763.1"/>
    </source>
</evidence>
<organism evidence="1 2">
    <name type="scientific">Portunus trituberculatus</name>
    <name type="common">Swimming crab</name>
    <name type="synonym">Neptunus trituberculatus</name>
    <dbReference type="NCBI Taxonomy" id="210409"/>
    <lineage>
        <taxon>Eukaryota</taxon>
        <taxon>Metazoa</taxon>
        <taxon>Ecdysozoa</taxon>
        <taxon>Arthropoda</taxon>
        <taxon>Crustacea</taxon>
        <taxon>Multicrustacea</taxon>
        <taxon>Malacostraca</taxon>
        <taxon>Eumalacostraca</taxon>
        <taxon>Eucarida</taxon>
        <taxon>Decapoda</taxon>
        <taxon>Pleocyemata</taxon>
        <taxon>Brachyura</taxon>
        <taxon>Eubrachyura</taxon>
        <taxon>Portunoidea</taxon>
        <taxon>Portunidae</taxon>
        <taxon>Portuninae</taxon>
        <taxon>Portunus</taxon>
    </lineage>
</organism>
<keyword evidence="2" id="KW-1185">Reference proteome</keyword>
<dbReference type="AlphaFoldDB" id="A0A5B7CMC6"/>
<name>A0A5B7CMC6_PORTR</name>
<gene>
    <name evidence="1" type="ORF">E2C01_001357</name>
</gene>
<reference evidence="1 2" key="1">
    <citation type="submission" date="2019-05" db="EMBL/GenBank/DDBJ databases">
        <title>Another draft genome of Portunus trituberculatus and its Hox gene families provides insights of decapod evolution.</title>
        <authorList>
            <person name="Jeong J.-H."/>
            <person name="Song I."/>
            <person name="Kim S."/>
            <person name="Choi T."/>
            <person name="Kim D."/>
            <person name="Ryu S."/>
            <person name="Kim W."/>
        </authorList>
    </citation>
    <scope>NUCLEOTIDE SEQUENCE [LARGE SCALE GENOMIC DNA]</scope>
    <source>
        <tissue evidence="1">Muscle</tissue>
    </source>
</reference>
<sequence>MEDSKVEGWFTRMVSEGRGKPKVVVNIEISKDGDLCKRAEEQNLIHFATSVVKDASKLNVGAKYGLLRVPQKLAPGPEALPEFTTVSNILSMC</sequence>
<accession>A0A5B7CMC6</accession>
<evidence type="ECO:0000313" key="2">
    <source>
        <dbReference type="Proteomes" id="UP000324222"/>
    </source>
</evidence>
<protein>
    <submittedName>
        <fullName evidence="1">Uncharacterized protein</fullName>
    </submittedName>
</protein>
<dbReference type="Proteomes" id="UP000324222">
    <property type="component" value="Unassembled WGS sequence"/>
</dbReference>